<evidence type="ECO:0000256" key="9">
    <source>
        <dbReference type="ARBA" id="ARBA00022806"/>
    </source>
</evidence>
<evidence type="ECO:0000256" key="3">
    <source>
        <dbReference type="ARBA" id="ARBA00012551"/>
    </source>
</evidence>
<dbReference type="GO" id="GO:0003697">
    <property type="term" value="F:single-stranded DNA binding"/>
    <property type="evidence" value="ECO:0007669"/>
    <property type="project" value="TreeGrafter"/>
</dbReference>
<keyword evidence="13" id="KW-0234">DNA repair</keyword>
<evidence type="ECO:0000313" key="22">
    <source>
        <dbReference type="EMBL" id="KAK7246733.1"/>
    </source>
</evidence>
<dbReference type="InterPro" id="IPR058768">
    <property type="entry name" value="MCM9_N"/>
</dbReference>
<evidence type="ECO:0000256" key="2">
    <source>
        <dbReference type="ARBA" id="ARBA00008010"/>
    </source>
</evidence>
<dbReference type="AlphaFoldDB" id="A0AAN9E5D2"/>
<dbReference type="PANTHER" id="PTHR11630">
    <property type="entry name" value="DNA REPLICATION LICENSING FACTOR MCM FAMILY MEMBER"/>
    <property type="match status" value="1"/>
</dbReference>
<dbReference type="InterPro" id="IPR033762">
    <property type="entry name" value="MCM_OB"/>
</dbReference>
<keyword evidence="14" id="KW-0539">Nucleus</keyword>
<accession>A0AAN9E5D2</accession>
<dbReference type="Gene3D" id="2.20.28.10">
    <property type="match status" value="1"/>
</dbReference>
<dbReference type="InterPro" id="IPR041562">
    <property type="entry name" value="MCM_lid"/>
</dbReference>
<dbReference type="InterPro" id="IPR012340">
    <property type="entry name" value="NA-bd_OB-fold"/>
</dbReference>
<evidence type="ECO:0000256" key="19">
    <source>
        <dbReference type="ARBA" id="ARBA00069557"/>
    </source>
</evidence>
<evidence type="ECO:0000256" key="18">
    <source>
        <dbReference type="ARBA" id="ARBA00059876"/>
    </source>
</evidence>
<evidence type="ECO:0000256" key="4">
    <source>
        <dbReference type="ARBA" id="ARBA00022723"/>
    </source>
</evidence>
<evidence type="ECO:0000256" key="6">
    <source>
        <dbReference type="ARBA" id="ARBA00022763"/>
    </source>
</evidence>
<dbReference type="SMART" id="SM00382">
    <property type="entry name" value="AAA"/>
    <property type="match status" value="1"/>
</dbReference>
<keyword evidence="6" id="KW-0227">DNA damage</keyword>
<keyword evidence="8" id="KW-0378">Hydrolase</keyword>
<evidence type="ECO:0000256" key="8">
    <source>
        <dbReference type="ARBA" id="ARBA00022801"/>
    </source>
</evidence>
<dbReference type="Pfam" id="PF17207">
    <property type="entry name" value="MCM_OB"/>
    <property type="match status" value="1"/>
</dbReference>
<comment type="function">
    <text evidence="18">Probable DNA helicase that may play a role in DNA repair during meiosis.</text>
</comment>
<comment type="subcellular location">
    <subcellularLocation>
        <location evidence="1">Nucleus</location>
    </subcellularLocation>
</comment>
<name>A0AAN9E5D2_CROPI</name>
<comment type="caution">
    <text evidence="22">The sequence shown here is derived from an EMBL/GenBank/DDBJ whole genome shotgun (WGS) entry which is preliminary data.</text>
</comment>
<evidence type="ECO:0000256" key="14">
    <source>
        <dbReference type="ARBA" id="ARBA00023242"/>
    </source>
</evidence>
<evidence type="ECO:0000256" key="10">
    <source>
        <dbReference type="ARBA" id="ARBA00022833"/>
    </source>
</evidence>
<keyword evidence="10" id="KW-0862">Zinc</keyword>
<keyword evidence="15" id="KW-0469">Meiosis</keyword>
<reference evidence="22 23" key="1">
    <citation type="submission" date="2024-01" db="EMBL/GenBank/DDBJ databases">
        <title>The genomes of 5 underutilized Papilionoideae crops provide insights into root nodulation and disease resistanc.</title>
        <authorList>
            <person name="Yuan L."/>
        </authorList>
    </citation>
    <scope>NUCLEOTIDE SEQUENCE [LARGE SCALE GENOMIC DNA]</scope>
    <source>
        <strain evidence="22">ZHUSHIDOU_FW_LH</strain>
        <tissue evidence="22">Leaf</tissue>
    </source>
</reference>
<dbReference type="GO" id="GO:0000724">
    <property type="term" value="P:double-strand break repair via homologous recombination"/>
    <property type="evidence" value="ECO:0007669"/>
    <property type="project" value="TreeGrafter"/>
</dbReference>
<evidence type="ECO:0000313" key="23">
    <source>
        <dbReference type="Proteomes" id="UP001372338"/>
    </source>
</evidence>
<dbReference type="GO" id="GO:0042555">
    <property type="term" value="C:MCM complex"/>
    <property type="evidence" value="ECO:0007669"/>
    <property type="project" value="TreeGrafter"/>
</dbReference>
<feature type="domain" description="MCM C-terminal AAA(+) ATPase" evidence="21">
    <location>
        <begin position="313"/>
        <end position="516"/>
    </location>
</feature>
<dbReference type="InterPro" id="IPR027417">
    <property type="entry name" value="P-loop_NTPase"/>
</dbReference>
<dbReference type="SMART" id="SM00350">
    <property type="entry name" value="MCM"/>
    <property type="match status" value="1"/>
</dbReference>
<evidence type="ECO:0000256" key="20">
    <source>
        <dbReference type="RuleBase" id="RU004070"/>
    </source>
</evidence>
<dbReference type="GO" id="GO:0016787">
    <property type="term" value="F:hydrolase activity"/>
    <property type="evidence" value="ECO:0007669"/>
    <property type="project" value="UniProtKB-KW"/>
</dbReference>
<dbReference type="Proteomes" id="UP001372338">
    <property type="component" value="Unassembled WGS sequence"/>
</dbReference>
<dbReference type="FunFam" id="3.40.50.300:FF:002270">
    <property type="entry name" value="Probable DNA helicase MCM9"/>
    <property type="match status" value="1"/>
</dbReference>
<evidence type="ECO:0000256" key="1">
    <source>
        <dbReference type="ARBA" id="ARBA00004123"/>
    </source>
</evidence>
<evidence type="ECO:0000256" key="5">
    <source>
        <dbReference type="ARBA" id="ARBA00022741"/>
    </source>
</evidence>
<evidence type="ECO:0000256" key="11">
    <source>
        <dbReference type="ARBA" id="ARBA00022840"/>
    </source>
</evidence>
<dbReference type="Pfam" id="PF17855">
    <property type="entry name" value="MCM_lid"/>
    <property type="match status" value="1"/>
</dbReference>
<dbReference type="Pfam" id="PF00493">
    <property type="entry name" value="MCM"/>
    <property type="match status" value="1"/>
</dbReference>
<dbReference type="PANTHER" id="PTHR11630:SF48">
    <property type="entry name" value="DNA HELICASE MCM9"/>
    <property type="match status" value="1"/>
</dbReference>
<evidence type="ECO:0000256" key="16">
    <source>
        <dbReference type="ARBA" id="ARBA00042301"/>
    </source>
</evidence>
<gene>
    <name evidence="22" type="ORF">RIF29_41603</name>
</gene>
<organism evidence="22 23">
    <name type="scientific">Crotalaria pallida</name>
    <name type="common">Smooth rattlebox</name>
    <name type="synonym">Crotalaria striata</name>
    <dbReference type="NCBI Taxonomy" id="3830"/>
    <lineage>
        <taxon>Eukaryota</taxon>
        <taxon>Viridiplantae</taxon>
        <taxon>Streptophyta</taxon>
        <taxon>Embryophyta</taxon>
        <taxon>Tracheophyta</taxon>
        <taxon>Spermatophyta</taxon>
        <taxon>Magnoliopsida</taxon>
        <taxon>eudicotyledons</taxon>
        <taxon>Gunneridae</taxon>
        <taxon>Pentapetalae</taxon>
        <taxon>rosids</taxon>
        <taxon>fabids</taxon>
        <taxon>Fabales</taxon>
        <taxon>Fabaceae</taxon>
        <taxon>Papilionoideae</taxon>
        <taxon>50 kb inversion clade</taxon>
        <taxon>genistoids sensu lato</taxon>
        <taxon>core genistoids</taxon>
        <taxon>Crotalarieae</taxon>
        <taxon>Crotalaria</taxon>
    </lineage>
</organism>
<dbReference type="Gene3D" id="2.40.50.140">
    <property type="entry name" value="Nucleic acid-binding proteins"/>
    <property type="match status" value="1"/>
</dbReference>
<dbReference type="Pfam" id="PF26066">
    <property type="entry name" value="MCM9_N"/>
    <property type="match status" value="1"/>
</dbReference>
<dbReference type="SUPFAM" id="SSF50249">
    <property type="entry name" value="Nucleic acid-binding proteins"/>
    <property type="match status" value="1"/>
</dbReference>
<dbReference type="EC" id="3.6.4.12" evidence="3"/>
<evidence type="ECO:0000256" key="12">
    <source>
        <dbReference type="ARBA" id="ARBA00023125"/>
    </source>
</evidence>
<keyword evidence="5 20" id="KW-0547">Nucleotide-binding</keyword>
<dbReference type="GO" id="GO:0005634">
    <property type="term" value="C:nucleus"/>
    <property type="evidence" value="ECO:0007669"/>
    <property type="project" value="UniProtKB-SubCell"/>
</dbReference>
<keyword evidence="11 20" id="KW-0067">ATP-binding</keyword>
<sequence length="670" mass="74288">MEGGGETEKRGEWEKSMASYLIRHHSDQLRSIASSPDPTLHFPLFLHFAELMADQPRIASLLFSQPTTYLPLFDHAALWAHKIILSEFANHKNNNNVVVVEKKFVHVRVNISGSPLECPETFPTIGRVRVQHRGILLTLKGTVIRSGAIKMHEGERKCICIKCNTSFTVYPEVEARNHISLPSICPSQKSKPCGGTKFQFVENTIVCHDYQEIKIQESTQVLGVGAIPRSILIILKDDLVDVVKAGDDVIVTGVLMAKWSPELKDVRCDLDPVLIANNIRRTKELMSEIDISDDIVMKFKQFWVHFKDAPLKGRNAILRGICPQVFGLFTVKLAVALTLIGGVQHVGASGTRVRGESHLLLVGDPGTGKSQFLKFAAKLSNRSVITTGLGSTSAGLTVTAVKDGGEWMLEAGALVLADGGLCCIDEFDSMREHDRATIHEAMEQQTISVAKAGLVTTLSTRTTVFGATNPKGHYDPDQPLSVNTTLSGPLISRFDIVLVLLDTKNPEWDAVVSSHILSEAEPDRANNDEDLANIWHLSTLKRYINYVKEKFRPVLTREAEIVISCYYQLQRKSATDNAARTTVRMLESLIRLAQAHARLMFRNEVTRLDAITAILCIESSMTTSAIVDCMGNALHSNFTENPDQEYAKQEKMILEKLGSIDDFSDMNMED</sequence>
<keyword evidence="12 20" id="KW-0238">DNA-binding</keyword>
<proteinExistence type="inferred from homology"/>
<dbReference type="EMBL" id="JAYWIO010000008">
    <property type="protein sequence ID" value="KAK7246733.1"/>
    <property type="molecule type" value="Genomic_DNA"/>
</dbReference>
<evidence type="ECO:0000256" key="17">
    <source>
        <dbReference type="ARBA" id="ARBA00047995"/>
    </source>
</evidence>
<dbReference type="CDD" id="cd17760">
    <property type="entry name" value="MCM9"/>
    <property type="match status" value="1"/>
</dbReference>
<dbReference type="InterPro" id="IPR031327">
    <property type="entry name" value="MCM"/>
</dbReference>
<evidence type="ECO:0000256" key="13">
    <source>
        <dbReference type="ARBA" id="ARBA00023204"/>
    </source>
</evidence>
<dbReference type="GO" id="GO:0017116">
    <property type="term" value="F:single-stranded DNA helicase activity"/>
    <property type="evidence" value="ECO:0007669"/>
    <property type="project" value="TreeGrafter"/>
</dbReference>
<dbReference type="SUPFAM" id="SSF52540">
    <property type="entry name" value="P-loop containing nucleoside triphosphate hydrolases"/>
    <property type="match status" value="1"/>
</dbReference>
<evidence type="ECO:0000259" key="21">
    <source>
        <dbReference type="PROSITE" id="PS50051"/>
    </source>
</evidence>
<dbReference type="PROSITE" id="PS50051">
    <property type="entry name" value="MCM_2"/>
    <property type="match status" value="1"/>
</dbReference>
<dbReference type="InterPro" id="IPR003593">
    <property type="entry name" value="AAA+_ATPase"/>
</dbReference>
<comment type="similarity">
    <text evidence="2 20">Belongs to the MCM family.</text>
</comment>
<evidence type="ECO:0000256" key="15">
    <source>
        <dbReference type="ARBA" id="ARBA00023254"/>
    </source>
</evidence>
<dbReference type="GO" id="GO:0008270">
    <property type="term" value="F:zinc ion binding"/>
    <property type="evidence" value="ECO:0007669"/>
    <property type="project" value="UniProtKB-KW"/>
</dbReference>
<protein>
    <recommendedName>
        <fullName evidence="19">Probable DNA helicase MCM9</fullName>
        <ecNumber evidence="3">3.6.4.12</ecNumber>
    </recommendedName>
    <alternativeName>
        <fullName evidence="16">Minichromosome maintenance 9</fullName>
    </alternativeName>
</protein>
<keyword evidence="23" id="KW-1185">Reference proteome</keyword>
<keyword evidence="7" id="KW-0863">Zinc-finger</keyword>
<dbReference type="Gene3D" id="3.40.50.300">
    <property type="entry name" value="P-loop containing nucleotide triphosphate hydrolases"/>
    <property type="match status" value="1"/>
</dbReference>
<evidence type="ECO:0000256" key="7">
    <source>
        <dbReference type="ARBA" id="ARBA00022771"/>
    </source>
</evidence>
<dbReference type="InterPro" id="IPR001208">
    <property type="entry name" value="MCM_dom"/>
</dbReference>
<dbReference type="GO" id="GO:0051321">
    <property type="term" value="P:meiotic cell cycle"/>
    <property type="evidence" value="ECO:0007669"/>
    <property type="project" value="UniProtKB-KW"/>
</dbReference>
<dbReference type="PRINTS" id="PR01657">
    <property type="entry name" value="MCMFAMILY"/>
</dbReference>
<dbReference type="GO" id="GO:0005524">
    <property type="term" value="F:ATP binding"/>
    <property type="evidence" value="ECO:0007669"/>
    <property type="project" value="UniProtKB-KW"/>
</dbReference>
<keyword evidence="9" id="KW-0347">Helicase</keyword>
<keyword evidence="4" id="KW-0479">Metal-binding</keyword>
<comment type="catalytic activity">
    <reaction evidence="17">
        <text>ATP + H2O = ADP + phosphate + H(+)</text>
        <dbReference type="Rhea" id="RHEA:13065"/>
        <dbReference type="ChEBI" id="CHEBI:15377"/>
        <dbReference type="ChEBI" id="CHEBI:15378"/>
        <dbReference type="ChEBI" id="CHEBI:30616"/>
        <dbReference type="ChEBI" id="CHEBI:43474"/>
        <dbReference type="ChEBI" id="CHEBI:456216"/>
        <dbReference type="EC" id="3.6.4.12"/>
    </reaction>
</comment>